<dbReference type="RefSeq" id="XP_018182816.1">
    <property type="nucleotide sequence ID" value="XM_018317291.1"/>
</dbReference>
<dbReference type="Proteomes" id="UP001287286">
    <property type="component" value="Unassembled WGS sequence"/>
</dbReference>
<feature type="signal peptide" evidence="11">
    <location>
        <begin position="1"/>
        <end position="16"/>
    </location>
</feature>
<accession>A0A179H7I9</accession>
<dbReference type="GO" id="GO:0046872">
    <property type="term" value="F:metal ion binding"/>
    <property type="evidence" value="ECO:0007669"/>
    <property type="project" value="UniProtKB-UniRule"/>
</dbReference>
<comment type="caution">
    <text evidence="14">The sequence shown here is derived from an EMBL/GenBank/DDBJ whole genome shotgun (WGS) entry which is preliminary data.</text>
</comment>
<keyword evidence="5" id="KW-0336">GPI-anchor</keyword>
<evidence type="ECO:0000313" key="14">
    <source>
        <dbReference type="EMBL" id="OAQ86137.1"/>
    </source>
</evidence>
<sequence>MKAAIVALALCGLAAAVPDISKFPACAIPCVTEAAKSNGCADQSDAVCFCKPEAVAKTEAAAHDCVKKSCDPSQFPLIQKASDELCASVGKVPPPAGGQTSAVESTGAAAPTPTGSGAAHPTGTGAITATASQPAITAGANAGPVVGAVAAALAAAMAL</sequence>
<evidence type="ECO:0000313" key="16">
    <source>
        <dbReference type="Proteomes" id="UP000078240"/>
    </source>
</evidence>
<dbReference type="OrthoDB" id="5363846at2759"/>
<dbReference type="OMA" id="AKSNGCA"/>
<dbReference type="EMBL" id="LSBH01000001">
    <property type="protein sequence ID" value="OAQ86137.1"/>
    <property type="molecule type" value="Genomic_DNA"/>
</dbReference>
<evidence type="ECO:0000256" key="5">
    <source>
        <dbReference type="ARBA" id="ARBA00022622"/>
    </source>
</evidence>
<name>A0A179H7I9_PURLI</name>
<keyword evidence="9" id="KW-0408">Iron</keyword>
<dbReference type="InterPro" id="IPR008427">
    <property type="entry name" value="Extracellular_membr_CFEM_dom"/>
</dbReference>
<reference evidence="13 17" key="3">
    <citation type="journal article" date="2024" name="Microbiol. Resour. Announc.">
        <title>Genome annotations for the ascomycete fungi Trichoderma harzianum, Trichoderma aggressivum, and Purpureocillium lilacinum.</title>
        <authorList>
            <person name="Beijen E.P.W."/>
            <person name="Ohm R.A."/>
        </authorList>
    </citation>
    <scope>NUCLEOTIDE SEQUENCE [LARGE SCALE GENOMIC DNA]</scope>
    <source>
        <strain evidence="13 17">CBS 150709</strain>
    </source>
</reference>
<dbReference type="Proteomes" id="UP000078340">
    <property type="component" value="Unassembled WGS sequence"/>
</dbReference>
<evidence type="ECO:0000256" key="1">
    <source>
        <dbReference type="ARBA" id="ARBA00004589"/>
    </source>
</evidence>
<feature type="binding site" description="axial binding residue" evidence="9">
    <location>
        <position position="45"/>
    </location>
    <ligand>
        <name>heme</name>
        <dbReference type="ChEBI" id="CHEBI:30413"/>
    </ligand>
    <ligandPart>
        <name>Fe</name>
        <dbReference type="ChEBI" id="CHEBI:18248"/>
    </ligandPart>
</feature>
<keyword evidence="9" id="KW-0479">Metal-binding</keyword>
<dbReference type="GeneID" id="28882340"/>
<organism evidence="14 16">
    <name type="scientific">Purpureocillium lilacinum</name>
    <name type="common">Paecilomyces lilacinus</name>
    <dbReference type="NCBI Taxonomy" id="33203"/>
    <lineage>
        <taxon>Eukaryota</taxon>
        <taxon>Fungi</taxon>
        <taxon>Dikarya</taxon>
        <taxon>Ascomycota</taxon>
        <taxon>Pezizomycotina</taxon>
        <taxon>Sordariomycetes</taxon>
        <taxon>Hypocreomycetidae</taxon>
        <taxon>Hypocreales</taxon>
        <taxon>Ophiocordycipitaceae</taxon>
        <taxon>Purpureocillium</taxon>
    </lineage>
</organism>
<reference evidence="13" key="2">
    <citation type="submission" date="2023-11" db="EMBL/GenBank/DDBJ databases">
        <authorList>
            <person name="Beijen E."/>
            <person name="Ohm R.A."/>
        </authorList>
    </citation>
    <scope>NUCLEOTIDE SEQUENCE</scope>
    <source>
        <strain evidence="13">CBS 150709</strain>
    </source>
</reference>
<evidence type="ECO:0000256" key="9">
    <source>
        <dbReference type="PROSITE-ProRule" id="PRU01356"/>
    </source>
</evidence>
<dbReference type="GO" id="GO:0098552">
    <property type="term" value="C:side of membrane"/>
    <property type="evidence" value="ECO:0007669"/>
    <property type="project" value="UniProtKB-KW"/>
</dbReference>
<evidence type="ECO:0000313" key="17">
    <source>
        <dbReference type="Proteomes" id="UP001287286"/>
    </source>
</evidence>
<feature type="compositionally biased region" description="Low complexity" evidence="10">
    <location>
        <begin position="106"/>
        <end position="126"/>
    </location>
</feature>
<dbReference type="EMBL" id="JAWRVI010000048">
    <property type="protein sequence ID" value="KAK4084959.1"/>
    <property type="molecule type" value="Genomic_DNA"/>
</dbReference>
<comment type="subcellular location">
    <subcellularLocation>
        <location evidence="1">Membrane</location>
        <topology evidence="1">Lipid-anchor</topology>
        <topology evidence="1">GPI-anchor</topology>
    </subcellularLocation>
    <subcellularLocation>
        <location evidence="2">Secreted</location>
    </subcellularLocation>
</comment>
<keyword evidence="6 11" id="KW-0732">Signal</keyword>
<evidence type="ECO:0000256" key="11">
    <source>
        <dbReference type="SAM" id="SignalP"/>
    </source>
</evidence>
<keyword evidence="5" id="KW-0472">Membrane</keyword>
<dbReference type="Proteomes" id="UP000078240">
    <property type="component" value="Unassembled WGS sequence"/>
</dbReference>
<evidence type="ECO:0000256" key="3">
    <source>
        <dbReference type="ARBA" id="ARBA00010031"/>
    </source>
</evidence>
<keyword evidence="9" id="KW-0349">Heme</keyword>
<dbReference type="Pfam" id="PF05730">
    <property type="entry name" value="CFEM"/>
    <property type="match status" value="1"/>
</dbReference>
<evidence type="ECO:0000313" key="13">
    <source>
        <dbReference type="EMBL" id="KAK4084959.1"/>
    </source>
</evidence>
<dbReference type="GO" id="GO:0005576">
    <property type="term" value="C:extracellular region"/>
    <property type="evidence" value="ECO:0007669"/>
    <property type="project" value="UniProtKB-SubCell"/>
</dbReference>
<evidence type="ECO:0000256" key="4">
    <source>
        <dbReference type="ARBA" id="ARBA00022525"/>
    </source>
</evidence>
<gene>
    <name evidence="13" type="ORF">Purlil1_9994</name>
    <name evidence="14" type="ORF">VFPBJ_00177</name>
    <name evidence="15" type="ORF">VFPFJ_00205</name>
</gene>
<feature type="domain" description="CFEM" evidence="12">
    <location>
        <begin position="1"/>
        <end position="113"/>
    </location>
</feature>
<dbReference type="KEGG" id="plj:28882340"/>
<evidence type="ECO:0000256" key="10">
    <source>
        <dbReference type="SAM" id="MobiDB-lite"/>
    </source>
</evidence>
<evidence type="ECO:0000256" key="2">
    <source>
        <dbReference type="ARBA" id="ARBA00004613"/>
    </source>
</evidence>
<dbReference type="PROSITE" id="PS52012">
    <property type="entry name" value="CFEM"/>
    <property type="match status" value="1"/>
</dbReference>
<keyword evidence="17" id="KW-1185">Reference proteome</keyword>
<dbReference type="SMART" id="SM00747">
    <property type="entry name" value="CFEM"/>
    <property type="match status" value="1"/>
</dbReference>
<evidence type="ECO:0000313" key="15">
    <source>
        <dbReference type="EMBL" id="OAQ94097.1"/>
    </source>
</evidence>
<evidence type="ECO:0000256" key="7">
    <source>
        <dbReference type="ARBA" id="ARBA00023157"/>
    </source>
</evidence>
<evidence type="ECO:0000259" key="12">
    <source>
        <dbReference type="PROSITE" id="PS52012"/>
    </source>
</evidence>
<keyword evidence="4" id="KW-0964">Secreted</keyword>
<feature type="region of interest" description="Disordered" evidence="10">
    <location>
        <begin position="96"/>
        <end position="126"/>
    </location>
</feature>
<proteinExistence type="inferred from homology"/>
<dbReference type="STRING" id="33203.A0A179H7I9"/>
<feature type="chain" id="PRO_5010455990" evidence="11">
    <location>
        <begin position="17"/>
        <end position="159"/>
    </location>
</feature>
<protein>
    <submittedName>
        <fullName evidence="14">CFEM domain-containing protein</fullName>
    </submittedName>
</protein>
<comment type="caution">
    <text evidence="9">Lacks conserved residue(s) required for the propagation of feature annotation.</text>
</comment>
<evidence type="ECO:0000256" key="6">
    <source>
        <dbReference type="ARBA" id="ARBA00022729"/>
    </source>
</evidence>
<dbReference type="AlphaFoldDB" id="A0A179H7I9"/>
<keyword evidence="7" id="KW-1015">Disulfide bond</keyword>
<reference evidence="14 16" key="1">
    <citation type="submission" date="2016-01" db="EMBL/GenBank/DDBJ databases">
        <title>Biosynthesis of antibiotic leucinostatins and their inhibition on Phytophthora in bio-control Purpureocillium lilacinum.</title>
        <authorList>
            <person name="Wang G."/>
            <person name="Liu Z."/>
            <person name="Lin R."/>
            <person name="Li E."/>
            <person name="Mao Z."/>
            <person name="Ling J."/>
            <person name="Yin W."/>
            <person name="Xie B."/>
        </authorList>
    </citation>
    <scope>NUCLEOTIDE SEQUENCE [LARGE SCALE GENOMIC DNA]</scope>
    <source>
        <strain evidence="14">PLBJ-1</strain>
        <strain evidence="15">PLFJ-1</strain>
    </source>
</reference>
<keyword evidence="5" id="KW-0325">Glycoprotein</keyword>
<dbReference type="EMBL" id="LSBI01000001">
    <property type="protein sequence ID" value="OAQ94097.1"/>
    <property type="molecule type" value="Genomic_DNA"/>
</dbReference>
<evidence type="ECO:0000256" key="8">
    <source>
        <dbReference type="ARBA" id="ARBA00023288"/>
    </source>
</evidence>
<keyword evidence="8" id="KW-0449">Lipoprotein</keyword>
<comment type="similarity">
    <text evidence="3">Belongs to the RBT5 family.</text>
</comment>